<organism evidence="1 2">
    <name type="scientific">Synechococcus phage S-T4</name>
    <dbReference type="NCBI Taxonomy" id="2268578"/>
    <lineage>
        <taxon>Viruses</taxon>
        <taxon>Duplodnaviria</taxon>
        <taxon>Heunggongvirae</taxon>
        <taxon>Uroviricota</taxon>
        <taxon>Caudoviricetes</taxon>
        <taxon>Pantevenvirales</taxon>
        <taxon>Kyanoviridae</taxon>
        <taxon>Tamkungvirus</taxon>
        <taxon>Tamkungvirus ST4</taxon>
    </lineage>
</organism>
<reference evidence="1" key="1">
    <citation type="submission" date="2018-05" db="EMBL/GenBank/DDBJ databases">
        <authorList>
            <person name="Lanie J.A."/>
            <person name="Ng W.-L."/>
            <person name="Kazmierczak K.M."/>
            <person name="Andrzejewski T.M."/>
            <person name="Davidsen T.M."/>
            <person name="Wayne K.J."/>
            <person name="Tettelin H."/>
            <person name="Glass J.I."/>
            <person name="Rusch D."/>
            <person name="Podicherti R."/>
            <person name="Tsui H.-C.T."/>
            <person name="Winkler M.E."/>
        </authorList>
    </citation>
    <scope>NUCLEOTIDE SEQUENCE [LARGE SCALE GENOMIC DNA]</scope>
</reference>
<accession>A0A385EF45</accession>
<dbReference type="KEGG" id="vg:55001794"/>
<dbReference type="Proteomes" id="UP000257648">
    <property type="component" value="Segment"/>
</dbReference>
<evidence type="ECO:0000313" key="1">
    <source>
        <dbReference type="EMBL" id="AXQ70413.1"/>
    </source>
</evidence>
<dbReference type="RefSeq" id="YP_009810974.1">
    <property type="nucleotide sequence ID" value="NC_048049.1"/>
</dbReference>
<protein>
    <submittedName>
        <fullName evidence="1">Uncharacterized protein</fullName>
    </submittedName>
</protein>
<dbReference type="EMBL" id="MH412654">
    <property type="protein sequence ID" value="AXQ70615.1"/>
    <property type="molecule type" value="Genomic_DNA"/>
</dbReference>
<dbReference type="GeneID" id="55001996"/>
<dbReference type="GeneID" id="55001794"/>
<keyword evidence="2" id="KW-1185">Reference proteome</keyword>
<dbReference type="EMBL" id="MH412654">
    <property type="protein sequence ID" value="AXQ70413.1"/>
    <property type="molecule type" value="Genomic_DNA"/>
</dbReference>
<dbReference type="KEGG" id="vg:55001996"/>
<dbReference type="RefSeq" id="YP_009810772.1">
    <property type="nucleotide sequence ID" value="NC_048049.1"/>
</dbReference>
<sequence>MIEFAHKAPKGYSYEFEQFKRNVVAIWIRNHSEFSYNGGAPIKSIWGFYNSKTREYHAPVNPKKVGDVVDFNSTTPYSAMQLNLKGLEVFFQ</sequence>
<evidence type="ECO:0000313" key="2">
    <source>
        <dbReference type="Proteomes" id="UP000257648"/>
    </source>
</evidence>
<reference evidence="2" key="2">
    <citation type="submission" date="2018-05" db="EMBL/GenBank/DDBJ databases">
        <authorList>
            <person name="You S."/>
        </authorList>
    </citation>
    <scope>NUCLEOTIDE SEQUENCE [LARGE SCALE GENOMIC DNA]</scope>
</reference>
<proteinExistence type="predicted"/>
<name>A0A385EF45_9CAUD</name>